<dbReference type="GO" id="GO:0005886">
    <property type="term" value="C:plasma membrane"/>
    <property type="evidence" value="ECO:0007669"/>
    <property type="project" value="UniProtKB-SubCell"/>
</dbReference>
<dbReference type="PROSITE" id="PS00409">
    <property type="entry name" value="PROKAR_NTER_METHYL"/>
    <property type="match status" value="1"/>
</dbReference>
<comment type="similarity">
    <text evidence="9">Belongs to the GSP H family.</text>
</comment>
<dbReference type="Gene3D" id="3.55.40.10">
    <property type="entry name" value="minor pseudopilin epsh domain"/>
    <property type="match status" value="1"/>
</dbReference>
<dbReference type="NCBIfam" id="TIGR02532">
    <property type="entry name" value="IV_pilin_GFxxxE"/>
    <property type="match status" value="1"/>
</dbReference>
<dbReference type="Proteomes" id="UP000322981">
    <property type="component" value="Unassembled WGS sequence"/>
</dbReference>
<accession>A0A5M8FU09</accession>
<evidence type="ECO:0000256" key="9">
    <source>
        <dbReference type="ARBA" id="ARBA00025772"/>
    </source>
</evidence>
<comment type="caution">
    <text evidence="14">The sequence shown here is derived from an EMBL/GenBank/DDBJ whole genome shotgun (WGS) entry which is preliminary data.</text>
</comment>
<evidence type="ECO:0000256" key="6">
    <source>
        <dbReference type="ARBA" id="ARBA00022692"/>
    </source>
</evidence>
<organism evidence="14 15">
    <name type="scientific">Thiohalocapsa marina</name>
    <dbReference type="NCBI Taxonomy" id="424902"/>
    <lineage>
        <taxon>Bacteria</taxon>
        <taxon>Pseudomonadati</taxon>
        <taxon>Pseudomonadota</taxon>
        <taxon>Gammaproteobacteria</taxon>
        <taxon>Chromatiales</taxon>
        <taxon>Chromatiaceae</taxon>
        <taxon>Thiohalocapsa</taxon>
    </lineage>
</organism>
<proteinExistence type="inferred from homology"/>
<feature type="transmembrane region" description="Helical" evidence="12">
    <location>
        <begin position="42"/>
        <end position="63"/>
    </location>
</feature>
<dbReference type="EMBL" id="VWXX01000002">
    <property type="protein sequence ID" value="KAA6187285.1"/>
    <property type="molecule type" value="Genomic_DNA"/>
</dbReference>
<evidence type="ECO:0000256" key="11">
    <source>
        <dbReference type="SAM" id="MobiDB-lite"/>
    </source>
</evidence>
<dbReference type="AlphaFoldDB" id="A0A5M8FU09"/>
<gene>
    <name evidence="14" type="primary">gspH</name>
    <name evidence="14" type="ORF">F2Q65_01800</name>
</gene>
<evidence type="ECO:0000256" key="8">
    <source>
        <dbReference type="ARBA" id="ARBA00023136"/>
    </source>
</evidence>
<keyword evidence="15" id="KW-1185">Reference proteome</keyword>
<evidence type="ECO:0000256" key="10">
    <source>
        <dbReference type="ARBA" id="ARBA00030775"/>
    </source>
</evidence>
<dbReference type="OrthoDB" id="8481584at2"/>
<dbReference type="Pfam" id="PF12019">
    <property type="entry name" value="GspH"/>
    <property type="match status" value="1"/>
</dbReference>
<evidence type="ECO:0000256" key="4">
    <source>
        <dbReference type="ARBA" id="ARBA00022481"/>
    </source>
</evidence>
<dbReference type="InterPro" id="IPR045584">
    <property type="entry name" value="Pilin-like"/>
</dbReference>
<keyword evidence="5" id="KW-0997">Cell inner membrane</keyword>
<feature type="domain" description="General secretion pathway GspH" evidence="13">
    <location>
        <begin position="75"/>
        <end position="202"/>
    </location>
</feature>
<keyword evidence="6 12" id="KW-0812">Transmembrane</keyword>
<dbReference type="SUPFAM" id="SSF54523">
    <property type="entry name" value="Pili subunits"/>
    <property type="match status" value="1"/>
</dbReference>
<name>A0A5M8FU09_9GAMM</name>
<evidence type="ECO:0000256" key="1">
    <source>
        <dbReference type="ARBA" id="ARBA00004377"/>
    </source>
</evidence>
<evidence type="ECO:0000256" key="12">
    <source>
        <dbReference type="SAM" id="Phobius"/>
    </source>
</evidence>
<dbReference type="GO" id="GO:0015627">
    <property type="term" value="C:type II protein secretion system complex"/>
    <property type="evidence" value="ECO:0007669"/>
    <property type="project" value="InterPro"/>
</dbReference>
<evidence type="ECO:0000313" key="15">
    <source>
        <dbReference type="Proteomes" id="UP000322981"/>
    </source>
</evidence>
<evidence type="ECO:0000256" key="2">
    <source>
        <dbReference type="ARBA" id="ARBA00021549"/>
    </source>
</evidence>
<evidence type="ECO:0000259" key="13">
    <source>
        <dbReference type="Pfam" id="PF12019"/>
    </source>
</evidence>
<keyword evidence="7 12" id="KW-1133">Transmembrane helix</keyword>
<dbReference type="Pfam" id="PF07963">
    <property type="entry name" value="N_methyl"/>
    <property type="match status" value="1"/>
</dbReference>
<keyword evidence="8 12" id="KW-0472">Membrane</keyword>
<reference evidence="14 15" key="1">
    <citation type="submission" date="2019-09" db="EMBL/GenBank/DDBJ databases">
        <title>Whole-genome sequence of the purple sulfur bacterium Thiohalocapsa marina DSM 19078.</title>
        <authorList>
            <person name="Kyndt J.A."/>
            <person name="Meyer T.E."/>
        </authorList>
    </citation>
    <scope>NUCLEOTIDE SEQUENCE [LARGE SCALE GENOMIC DNA]</scope>
    <source>
        <strain evidence="14 15">DSM 19078</strain>
    </source>
</reference>
<evidence type="ECO:0000256" key="3">
    <source>
        <dbReference type="ARBA" id="ARBA00022475"/>
    </source>
</evidence>
<keyword evidence="4" id="KW-0488">Methylation</keyword>
<dbReference type="InterPro" id="IPR012902">
    <property type="entry name" value="N_methyl_site"/>
</dbReference>
<evidence type="ECO:0000256" key="7">
    <source>
        <dbReference type="ARBA" id="ARBA00022989"/>
    </source>
</evidence>
<protein>
    <recommendedName>
        <fullName evidence="2">Type II secretion system protein H</fullName>
    </recommendedName>
    <alternativeName>
        <fullName evidence="10">General secretion pathway protein H</fullName>
    </alternativeName>
</protein>
<sequence>MGALNTTTYRRPGANQPRASRKFLSYRPHPVGIACRRRGFTLVELLVVLAIAGLLLAVTPPLITAALPGVELKAAARRTAGGLRLAREAAIASGRDAAWVIDIEDNRYRILSGGSAENHAGDQFSDQSSDQLGDQAAVRSGPPEGRGGRLPAGIDIELVAAAAEMQSDRVGGIRFFPDGTSTGGRVILKRGDSGYQVGVNWLTGRILIAAWQDQ</sequence>
<dbReference type="GO" id="GO:0015628">
    <property type="term" value="P:protein secretion by the type II secretion system"/>
    <property type="evidence" value="ECO:0007669"/>
    <property type="project" value="InterPro"/>
</dbReference>
<evidence type="ECO:0000313" key="14">
    <source>
        <dbReference type="EMBL" id="KAA6187285.1"/>
    </source>
</evidence>
<comment type="subcellular location">
    <subcellularLocation>
        <location evidence="1">Cell inner membrane</location>
        <topology evidence="1">Single-pass membrane protein</topology>
    </subcellularLocation>
</comment>
<evidence type="ECO:0000256" key="5">
    <source>
        <dbReference type="ARBA" id="ARBA00022519"/>
    </source>
</evidence>
<feature type="region of interest" description="Disordered" evidence="11">
    <location>
        <begin position="119"/>
        <end position="149"/>
    </location>
</feature>
<dbReference type="InterPro" id="IPR022346">
    <property type="entry name" value="T2SS_GspH"/>
</dbReference>
<keyword evidence="3" id="KW-1003">Cell membrane</keyword>